<dbReference type="PANTHER" id="PTHR48478:SF1">
    <property type="entry name" value="LECTIN-LIKE"/>
    <property type="match status" value="1"/>
</dbReference>
<accession>A0ABD3J2Z6</accession>
<feature type="region of interest" description="Disordered" evidence="1">
    <location>
        <begin position="1"/>
        <end position="37"/>
    </location>
</feature>
<comment type="caution">
    <text evidence="2">The sequence shown here is derived from an EMBL/GenBank/DDBJ whole genome shotgun (WGS) entry which is preliminary data.</text>
</comment>
<reference evidence="2 3" key="1">
    <citation type="submission" date="2024-11" db="EMBL/GenBank/DDBJ databases">
        <title>Chromosome-level genome assembly of Eucalyptus globulus Labill. provides insights into its genome evolution.</title>
        <authorList>
            <person name="Li X."/>
        </authorList>
    </citation>
    <scope>NUCLEOTIDE SEQUENCE [LARGE SCALE GENOMIC DNA]</scope>
    <source>
        <strain evidence="2">CL2024</strain>
        <tissue evidence="2">Fresh tender leaves</tissue>
    </source>
</reference>
<proteinExistence type="predicted"/>
<dbReference type="EMBL" id="JBJKBG010000010">
    <property type="protein sequence ID" value="KAL3720760.1"/>
    <property type="molecule type" value="Genomic_DNA"/>
</dbReference>
<protein>
    <submittedName>
        <fullName evidence="2">Uncharacterized protein</fullName>
    </submittedName>
</protein>
<gene>
    <name evidence="2" type="ORF">ACJRO7_005551</name>
</gene>
<organism evidence="2 3">
    <name type="scientific">Eucalyptus globulus</name>
    <name type="common">Tasmanian blue gum</name>
    <dbReference type="NCBI Taxonomy" id="34317"/>
    <lineage>
        <taxon>Eukaryota</taxon>
        <taxon>Viridiplantae</taxon>
        <taxon>Streptophyta</taxon>
        <taxon>Embryophyta</taxon>
        <taxon>Tracheophyta</taxon>
        <taxon>Spermatophyta</taxon>
        <taxon>Magnoliopsida</taxon>
        <taxon>eudicotyledons</taxon>
        <taxon>Gunneridae</taxon>
        <taxon>Pentapetalae</taxon>
        <taxon>rosids</taxon>
        <taxon>malvids</taxon>
        <taxon>Myrtales</taxon>
        <taxon>Myrtaceae</taxon>
        <taxon>Myrtoideae</taxon>
        <taxon>Eucalypteae</taxon>
        <taxon>Eucalyptus</taxon>
    </lineage>
</organism>
<evidence type="ECO:0000256" key="1">
    <source>
        <dbReference type="SAM" id="MobiDB-lite"/>
    </source>
</evidence>
<dbReference type="Proteomes" id="UP001634007">
    <property type="component" value="Unassembled WGS sequence"/>
</dbReference>
<keyword evidence="3" id="KW-1185">Reference proteome</keyword>
<dbReference type="InterPro" id="IPR052147">
    <property type="entry name" value="PP2-like/Lectin"/>
</dbReference>
<name>A0ABD3J2Z6_EUCGL</name>
<sequence length="246" mass="27422">MEAGAATNGGSAISDDEAATNGGSATSDEETDRRPSLNSLALMRKATTPTNISSVDVKDWHLVVYDGVLLKDNTQKFWVDAKLHKNCFLVLPRACEIAGDDEESCWSWITKEEKCFRSTVDIQVPKLEKLPWLLIQGKFKTIALSPNTMYEVAFVVQLTKTGSTWFCPVYVELDLPDGTKKESDEFLQWMPVYKWIELRAGEFMMCPENVGTISFALRGTVDPEKTGLILKGVLIHPKDEAKQSPV</sequence>
<dbReference type="PANTHER" id="PTHR48478">
    <property type="entry name" value="LECTIN-LIKE"/>
    <property type="match status" value="1"/>
</dbReference>
<dbReference type="InterPro" id="IPR025886">
    <property type="entry name" value="PP2-like"/>
</dbReference>
<evidence type="ECO:0000313" key="2">
    <source>
        <dbReference type="EMBL" id="KAL3720760.1"/>
    </source>
</evidence>
<dbReference type="Pfam" id="PF14299">
    <property type="entry name" value="PP2"/>
    <property type="match status" value="1"/>
</dbReference>
<evidence type="ECO:0000313" key="3">
    <source>
        <dbReference type="Proteomes" id="UP001634007"/>
    </source>
</evidence>
<dbReference type="AlphaFoldDB" id="A0ABD3J2Z6"/>